<dbReference type="EMBL" id="RKHK01000001">
    <property type="protein sequence ID" value="ROR71990.1"/>
    <property type="molecule type" value="Genomic_DNA"/>
</dbReference>
<evidence type="ECO:0000313" key="3">
    <source>
        <dbReference type="Proteomes" id="UP000280668"/>
    </source>
</evidence>
<reference evidence="2 3" key="1">
    <citation type="submission" date="2018-11" db="EMBL/GenBank/DDBJ databases">
        <title>Sequencing the genomes of 1000 actinobacteria strains.</title>
        <authorList>
            <person name="Klenk H.-P."/>
        </authorList>
    </citation>
    <scope>NUCLEOTIDE SEQUENCE [LARGE SCALE GENOMIC DNA]</scope>
    <source>
        <strain evidence="2 3">DSM 11294</strain>
    </source>
</reference>
<evidence type="ECO:0000313" key="2">
    <source>
        <dbReference type="EMBL" id="ROR71990.1"/>
    </source>
</evidence>
<keyword evidence="3" id="KW-1185">Reference proteome</keyword>
<accession>A0A3N2B9P5</accession>
<dbReference type="Proteomes" id="UP000280668">
    <property type="component" value="Unassembled WGS sequence"/>
</dbReference>
<keyword evidence="1" id="KW-1133">Transmembrane helix</keyword>
<keyword evidence="1" id="KW-0472">Membrane</keyword>
<sequence>MAFGLGVALWTEAFGFSGGPWLVSGPLAALAGAGVYLLGRELNVRGVPAKAHQMLAARRAERQHLVASGQFRLSPQHPAPRSLQEAQSQADELHQHEQAYLSQNLRNRHTFFFIPVQYVGLITAGIGVVMALFGVVENW</sequence>
<name>A0A3N2B9P5_9MICO</name>
<comment type="caution">
    <text evidence="2">The sequence shown here is derived from an EMBL/GenBank/DDBJ whole genome shotgun (WGS) entry which is preliminary data.</text>
</comment>
<feature type="transmembrane region" description="Helical" evidence="1">
    <location>
        <begin position="111"/>
        <end position="136"/>
    </location>
</feature>
<gene>
    <name evidence="2" type="ORF">EDD31_0332</name>
</gene>
<dbReference type="AlphaFoldDB" id="A0A3N2B9P5"/>
<keyword evidence="1" id="KW-0812">Transmembrane</keyword>
<feature type="transmembrane region" description="Helical" evidence="1">
    <location>
        <begin position="20"/>
        <end position="38"/>
    </location>
</feature>
<protein>
    <submittedName>
        <fullName evidence="2">Uncharacterized protein</fullName>
    </submittedName>
</protein>
<organism evidence="2 3">
    <name type="scientific">Bogoriella caseilytica</name>
    <dbReference type="NCBI Taxonomy" id="56055"/>
    <lineage>
        <taxon>Bacteria</taxon>
        <taxon>Bacillati</taxon>
        <taxon>Actinomycetota</taxon>
        <taxon>Actinomycetes</taxon>
        <taxon>Micrococcales</taxon>
        <taxon>Bogoriellaceae</taxon>
        <taxon>Bogoriella</taxon>
    </lineage>
</organism>
<evidence type="ECO:0000256" key="1">
    <source>
        <dbReference type="SAM" id="Phobius"/>
    </source>
</evidence>
<proteinExistence type="predicted"/>